<keyword evidence="2" id="KW-1185">Reference proteome</keyword>
<dbReference type="PANTHER" id="PTHR13061:SF29">
    <property type="entry name" value="GAMMA CARBONIC ANHYDRASE-LIKE 1, MITOCHONDRIAL-RELATED"/>
    <property type="match status" value="1"/>
</dbReference>
<protein>
    <submittedName>
        <fullName evidence="1">Isoleucine patch superfamily enzyme, carbonic anhydrase/acetyltransferase</fullName>
    </submittedName>
</protein>
<dbReference type="eggNOG" id="COG0663">
    <property type="taxonomic scope" value="Bacteria"/>
</dbReference>
<dbReference type="InterPro" id="IPR011004">
    <property type="entry name" value="Trimer_LpxA-like_sf"/>
</dbReference>
<dbReference type="InterPro" id="IPR050484">
    <property type="entry name" value="Transf_Hexapept/Carb_Anhydrase"/>
</dbReference>
<dbReference type="AlphaFoldDB" id="I4C5U2"/>
<dbReference type="InterPro" id="IPR001451">
    <property type="entry name" value="Hexapep"/>
</dbReference>
<dbReference type="RefSeq" id="WP_014810076.1">
    <property type="nucleotide sequence ID" value="NC_018025.1"/>
</dbReference>
<evidence type="ECO:0000313" key="2">
    <source>
        <dbReference type="Proteomes" id="UP000006055"/>
    </source>
</evidence>
<organism evidence="1 2">
    <name type="scientific">Desulfomonile tiedjei (strain ATCC 49306 / DSM 6799 / DCB-1)</name>
    <dbReference type="NCBI Taxonomy" id="706587"/>
    <lineage>
        <taxon>Bacteria</taxon>
        <taxon>Pseudomonadati</taxon>
        <taxon>Thermodesulfobacteriota</taxon>
        <taxon>Desulfomonilia</taxon>
        <taxon>Desulfomonilales</taxon>
        <taxon>Desulfomonilaceae</taxon>
        <taxon>Desulfomonile</taxon>
    </lineage>
</organism>
<accession>I4C5U2</accession>
<dbReference type="EMBL" id="CP003360">
    <property type="protein sequence ID" value="AFM24933.1"/>
    <property type="molecule type" value="Genomic_DNA"/>
</dbReference>
<dbReference type="GO" id="GO:0016740">
    <property type="term" value="F:transferase activity"/>
    <property type="evidence" value="ECO:0007669"/>
    <property type="project" value="UniProtKB-KW"/>
</dbReference>
<gene>
    <name evidence="1" type="ordered locus">Desti_2242</name>
</gene>
<proteinExistence type="predicted"/>
<dbReference type="PATRIC" id="fig|706587.4.peg.2572"/>
<evidence type="ECO:0000313" key="1">
    <source>
        <dbReference type="EMBL" id="AFM24933.1"/>
    </source>
</evidence>
<dbReference type="STRING" id="706587.Desti_2242"/>
<reference evidence="2" key="1">
    <citation type="submission" date="2012-06" db="EMBL/GenBank/DDBJ databases">
        <title>Complete sequence of chromosome of Desulfomonile tiedjei DSM 6799.</title>
        <authorList>
            <person name="Lucas S."/>
            <person name="Copeland A."/>
            <person name="Lapidus A."/>
            <person name="Glavina del Rio T."/>
            <person name="Dalin E."/>
            <person name="Tice H."/>
            <person name="Bruce D."/>
            <person name="Goodwin L."/>
            <person name="Pitluck S."/>
            <person name="Peters L."/>
            <person name="Ovchinnikova G."/>
            <person name="Zeytun A."/>
            <person name="Lu M."/>
            <person name="Kyrpides N."/>
            <person name="Mavromatis K."/>
            <person name="Ivanova N."/>
            <person name="Brettin T."/>
            <person name="Detter J.C."/>
            <person name="Han C."/>
            <person name="Larimer F."/>
            <person name="Land M."/>
            <person name="Hauser L."/>
            <person name="Markowitz V."/>
            <person name="Cheng J.-F."/>
            <person name="Hugenholtz P."/>
            <person name="Woyke T."/>
            <person name="Wu D."/>
            <person name="Spring S."/>
            <person name="Schroeder M."/>
            <person name="Brambilla E."/>
            <person name="Klenk H.-P."/>
            <person name="Eisen J.A."/>
        </authorList>
    </citation>
    <scope>NUCLEOTIDE SEQUENCE [LARGE SCALE GENOMIC DNA]</scope>
    <source>
        <strain evidence="2">ATCC 49306 / DSM 6799 / DCB-1</strain>
    </source>
</reference>
<dbReference type="PANTHER" id="PTHR13061">
    <property type="entry name" value="DYNACTIN SUBUNIT P25"/>
    <property type="match status" value="1"/>
</dbReference>
<dbReference type="Pfam" id="PF00132">
    <property type="entry name" value="Hexapep"/>
    <property type="match status" value="1"/>
</dbReference>
<dbReference type="Gene3D" id="2.160.10.10">
    <property type="entry name" value="Hexapeptide repeat proteins"/>
    <property type="match status" value="1"/>
</dbReference>
<dbReference type="OrthoDB" id="9803036at2"/>
<keyword evidence="1" id="KW-0808">Transferase</keyword>
<dbReference type="HOGENOM" id="CLU_064827_4_2_7"/>
<dbReference type="SUPFAM" id="SSF51161">
    <property type="entry name" value="Trimeric LpxA-like enzymes"/>
    <property type="match status" value="1"/>
</dbReference>
<name>I4C5U2_DESTA</name>
<dbReference type="KEGG" id="dti:Desti_2242"/>
<sequence length="179" mass="19705">MPWYEFENKRPQVHYEAFVHPQAVLIGDVRIDAGCYIGAGAVLRGDIGFIQVGRGSNVQENCVLHTFPDKGTILHPETHIGHGAILHGCEICSNVLVGMGSILADDVKINSNCLIGARSFINSGVEIPPNNLVMGAPARIVSPITSDQLENMAEGRALYQELARRYLRSFHKIPDYRVR</sequence>
<dbReference type="Proteomes" id="UP000006055">
    <property type="component" value="Chromosome"/>
</dbReference>